<comment type="function">
    <text evidence="5">Adaptins are components of the adaptor complexes which link clathrin to receptors in coated vesicles. Clathrin-associated protein complexes are believed to interact with the cytoplasmic tails of membrane proteins, leading to their selection and concentration.</text>
</comment>
<dbReference type="InterPro" id="IPR016024">
    <property type="entry name" value="ARM-type_fold"/>
</dbReference>
<dbReference type="InterPro" id="IPR017104">
    <property type="entry name" value="AP2_complex_asu"/>
</dbReference>
<evidence type="ECO:0000256" key="5">
    <source>
        <dbReference type="PIRNR" id="PIRNR037091"/>
    </source>
</evidence>
<reference evidence="11 12" key="1">
    <citation type="journal article" date="2018" name="MBio">
        <title>Comparative Genomics Reveals the Core Gene Toolbox for the Fungus-Insect Symbiosis.</title>
        <authorList>
            <person name="Wang Y."/>
            <person name="Stata M."/>
            <person name="Wang W."/>
            <person name="Stajich J.E."/>
            <person name="White M.M."/>
            <person name="Moncalvo J.M."/>
        </authorList>
    </citation>
    <scope>NUCLEOTIDE SEQUENCE [LARGE SCALE GENOMIC DNA]</scope>
    <source>
        <strain evidence="11 12">SC-DP-2</strain>
    </source>
</reference>
<dbReference type="Proteomes" id="UP000245609">
    <property type="component" value="Unassembled WGS sequence"/>
</dbReference>
<evidence type="ECO:0000259" key="8">
    <source>
        <dbReference type="Pfam" id="PF01602"/>
    </source>
</evidence>
<comment type="similarity">
    <text evidence="5">Belongs to the adaptor complexes large subunit family.</text>
</comment>
<dbReference type="InterPro" id="IPR012295">
    <property type="entry name" value="TBP_dom_sf"/>
</dbReference>
<dbReference type="EMBL" id="MBFS01002278">
    <property type="protein sequence ID" value="PVU99339.1"/>
    <property type="molecule type" value="Genomic_DNA"/>
</dbReference>
<accession>A0A2T9Z9J2</accession>
<organism evidence="11 12">
    <name type="scientific">Smittium megazygosporum</name>
    <dbReference type="NCBI Taxonomy" id="133381"/>
    <lineage>
        <taxon>Eukaryota</taxon>
        <taxon>Fungi</taxon>
        <taxon>Fungi incertae sedis</taxon>
        <taxon>Zoopagomycota</taxon>
        <taxon>Kickxellomycotina</taxon>
        <taxon>Harpellomycetes</taxon>
        <taxon>Harpellales</taxon>
        <taxon>Legeriomycetaceae</taxon>
        <taxon>Smittium</taxon>
    </lineage>
</organism>
<evidence type="ECO:0000259" key="9">
    <source>
        <dbReference type="Pfam" id="PF02296"/>
    </source>
</evidence>
<dbReference type="Gene3D" id="2.60.40.1230">
    <property type="match status" value="1"/>
</dbReference>
<feature type="binding site" evidence="6">
    <location>
        <begin position="4"/>
        <end position="5"/>
    </location>
    <ligand>
        <name>a 1,2-diacyl-sn-glycero-3-phospho-(1D-myo-inositol-3,4,5-trisphosphate)</name>
        <dbReference type="ChEBI" id="CHEBI:57836"/>
    </ligand>
</feature>
<evidence type="ECO:0000256" key="1">
    <source>
        <dbReference type="ARBA" id="ARBA00004184"/>
    </source>
</evidence>
<dbReference type="STRING" id="133381.A0A2T9Z9J2"/>
<dbReference type="Gene3D" id="1.25.10.10">
    <property type="entry name" value="Leucine-rich Repeat Variant"/>
    <property type="match status" value="1"/>
</dbReference>
<gene>
    <name evidence="11" type="ORF">BB560_004334</name>
    <name evidence="10" type="ORF">BB560_005519</name>
</gene>
<dbReference type="GO" id="GO:0006886">
    <property type="term" value="P:intracellular protein transport"/>
    <property type="evidence" value="ECO:0007669"/>
    <property type="project" value="UniProtKB-UniRule"/>
</dbReference>
<dbReference type="InterPro" id="IPR003164">
    <property type="entry name" value="Clathrin_a-adaptin_app_sub_C"/>
</dbReference>
<evidence type="ECO:0000256" key="6">
    <source>
        <dbReference type="PIRSR" id="PIRSR037091-1"/>
    </source>
</evidence>
<keyword evidence="3 5" id="KW-0653">Protein transport</keyword>
<feature type="domain" description="Clathrin/coatomer adaptor adaptin-like N-terminal" evidence="8">
    <location>
        <begin position="194"/>
        <end position="541"/>
    </location>
</feature>
<dbReference type="GO" id="GO:0035615">
    <property type="term" value="F:clathrin adaptor activity"/>
    <property type="evidence" value="ECO:0007669"/>
    <property type="project" value="InterPro"/>
</dbReference>
<dbReference type="Pfam" id="PF01602">
    <property type="entry name" value="Adaptin_N"/>
    <property type="match status" value="1"/>
</dbReference>
<feature type="binding site" evidence="6">
    <location>
        <position position="45"/>
    </location>
    <ligand>
        <name>a 1,2-diacyl-sn-glycero-3-phospho-(1D-myo-inositol-3,4,5-trisphosphate)</name>
        <dbReference type="ChEBI" id="CHEBI:57836"/>
    </ligand>
</feature>
<dbReference type="GO" id="GO:0030122">
    <property type="term" value="C:AP-2 adaptor complex"/>
    <property type="evidence" value="ECO:0007669"/>
    <property type="project" value="InterPro"/>
</dbReference>
<evidence type="ECO:0000313" key="11">
    <source>
        <dbReference type="EMBL" id="PVV01254.1"/>
    </source>
</evidence>
<dbReference type="InterPro" id="IPR013041">
    <property type="entry name" value="Clathrin_app_Ig-like_sf"/>
</dbReference>
<dbReference type="PANTHER" id="PTHR22780">
    <property type="entry name" value="ADAPTIN, ALPHA/GAMMA/EPSILON"/>
    <property type="match status" value="1"/>
</dbReference>
<proteinExistence type="inferred from homology"/>
<feature type="domain" description="Clathrin adaptor alpha-adaptin appendage C-terminal subdomain" evidence="9">
    <location>
        <begin position="879"/>
        <end position="949"/>
    </location>
</feature>
<comment type="subcellular location">
    <subcellularLocation>
        <location evidence="1">Endomembrane system</location>
        <topology evidence="1">Peripheral membrane protein</topology>
    </subcellularLocation>
    <subcellularLocation>
        <location evidence="5">Membrane</location>
        <location evidence="5">Coated pit</location>
    </subcellularLocation>
</comment>
<keyword evidence="2 5" id="KW-0813">Transport</keyword>
<comment type="caution">
    <text evidence="11">The sequence shown here is derived from an EMBL/GenBank/DDBJ whole genome shotgun (WGS) entry which is preliminary data.</text>
</comment>
<feature type="binding site" evidence="6">
    <location>
        <begin position="49"/>
        <end position="53"/>
    </location>
    <ligand>
        <name>a 1,2-diacyl-sn-glycero-3-phospho-(1D-myo-inositol-3,4,5-trisphosphate)</name>
        <dbReference type="ChEBI" id="CHEBI:57836"/>
    </ligand>
</feature>
<evidence type="ECO:0000256" key="3">
    <source>
        <dbReference type="ARBA" id="ARBA00022927"/>
    </source>
</evidence>
<dbReference type="SUPFAM" id="SSF49348">
    <property type="entry name" value="Clathrin adaptor appendage domain"/>
    <property type="match status" value="1"/>
</dbReference>
<evidence type="ECO:0000313" key="12">
    <source>
        <dbReference type="Proteomes" id="UP000245609"/>
    </source>
</evidence>
<dbReference type="SUPFAM" id="SSF48371">
    <property type="entry name" value="ARM repeat"/>
    <property type="match status" value="1"/>
</dbReference>
<evidence type="ECO:0000256" key="4">
    <source>
        <dbReference type="ARBA" id="ARBA00023136"/>
    </source>
</evidence>
<dbReference type="InterPro" id="IPR002553">
    <property type="entry name" value="Clathrin/coatomer_adapt-like_N"/>
</dbReference>
<dbReference type="OrthoDB" id="28053at2759"/>
<evidence type="ECO:0000256" key="7">
    <source>
        <dbReference type="SAM" id="MobiDB-lite"/>
    </source>
</evidence>
<dbReference type="InterPro" id="IPR009028">
    <property type="entry name" value="Coatomer/calthrin_app_sub_C"/>
</dbReference>
<dbReference type="PIRSF" id="PIRSF037091">
    <property type="entry name" value="AP2_complex_alpha"/>
    <property type="match status" value="1"/>
</dbReference>
<dbReference type="Pfam" id="PF02296">
    <property type="entry name" value="Alpha_adaptin_C"/>
    <property type="match status" value="1"/>
</dbReference>
<dbReference type="EMBL" id="MBFS01001247">
    <property type="protein sequence ID" value="PVV01254.1"/>
    <property type="molecule type" value="Genomic_DNA"/>
</dbReference>
<keyword evidence="5" id="KW-0168">Coated pit</keyword>
<keyword evidence="4 5" id="KW-0472">Membrane</keyword>
<evidence type="ECO:0000313" key="10">
    <source>
        <dbReference type="EMBL" id="PVU99339.1"/>
    </source>
</evidence>
<keyword evidence="5" id="KW-0254">Endocytosis</keyword>
<dbReference type="InterPro" id="IPR050840">
    <property type="entry name" value="Adaptor_Complx_Large_Subunit"/>
</dbReference>
<dbReference type="GO" id="GO:0072583">
    <property type="term" value="P:clathrin-dependent endocytosis"/>
    <property type="evidence" value="ECO:0007669"/>
    <property type="project" value="InterPro"/>
</dbReference>
<dbReference type="SUPFAM" id="SSF55711">
    <property type="entry name" value="Subdomain of clathrin and coatomer appendage domain"/>
    <property type="match status" value="2"/>
</dbReference>
<sequence length="955" mass="108272">MSMRGLTAFITELRNCKTDEEEQRRVNKELANIRTHFKDKKLSGYNRKKYVSKLIFMTLAGYNIDFDQKIVEDLVRSEKYSEKSIGYLSFSVMIQEQTNITKNLYNAILSDLTKTSEVGTCLSLHAISMIDKEKIAKLVYETVYGMVISYGLQNYQKKKAALCLSILIRRFPQLLKDKAQCEELISYLNHSHLINISNDFSEDYLYHSIPAPWLQIKLIRILQYLKPPTDTESLQTLESIIQSIFSKISIYKPNLQSYNIANALIVEAINLTIHLGNPKALFSSSLSILGKFISARDINLQYIGLDAIGHLASVSEDFSVFSKYKNNVYASLKFPDISIQSRAIDLLFAISTIETAKETVEKLMKVLRKVEPSKSGDLAAKIAILTEKFATEYTWYVDVMFELVSYSGNKIDSNIWQRVIQVVLTHEELQRYAVKVSLASIKPKIYLDAVKVHVYFIGELGHLVAAESDYAPLIQLEILDAAADFYGQPIHSMVATAICKVVSHFPEISEEALKILEKIKQSSTIPIQQKINEYIALIKLGKPNMLQAIFTNVDSPVYLDPNITKKLLLRSKSIGDRRTWVPESRILKNEDSNLHNHVSATNKTKPLSNAIKDTIVSVEDLQSYYNNLLWDREGRLFVNEDIEIKVRIESSPPRAKLFVEIVNITAVIIRQFEVKISQYEFGSNESDKNSNLDDSPQEGLQFIKSGYRRSLHSDLKLLPKIHLERTFDFVCNSFFDSVPELELSYLNESMGTRNTVKLPVPINFIHFIEPVKLSKEDFMSRWSQLKGSSYENSSIFSPNTKLVSEHESKIPKEAIATANLDQSNESSIQETENQLKNMSLDTESFEPSPFVETSKEPSPAQTISGNNLKKDIHLFFALSKVVFPSLGFFEVEGVDPDPESFVGVGIATTKNSGRFGTLLRFELDSEKSLAQLTLRATSPEISSYISKQLTKLFGK</sequence>
<dbReference type="Gene3D" id="3.30.310.10">
    <property type="entry name" value="TATA-Binding Protein"/>
    <property type="match status" value="2"/>
</dbReference>
<evidence type="ECO:0000256" key="2">
    <source>
        <dbReference type="ARBA" id="ARBA00022448"/>
    </source>
</evidence>
<feature type="region of interest" description="Disordered" evidence="7">
    <location>
        <begin position="842"/>
        <end position="862"/>
    </location>
</feature>
<dbReference type="AlphaFoldDB" id="A0A2T9Z9J2"/>
<keyword evidence="12" id="KW-1185">Reference proteome</keyword>
<dbReference type="InterPro" id="IPR011989">
    <property type="entry name" value="ARM-like"/>
</dbReference>
<protein>
    <recommendedName>
        <fullName evidence="5">AP-2 complex subunit alpha</fullName>
    </recommendedName>
</protein>
<name>A0A2T9Z9J2_9FUNG</name>